<evidence type="ECO:0000313" key="2">
    <source>
        <dbReference type="Proteomes" id="UP000290649"/>
    </source>
</evidence>
<dbReference type="Pfam" id="PF11148">
    <property type="entry name" value="DUF2922"/>
    <property type="match status" value="1"/>
</dbReference>
<name>A0A4Q0VUJ9_9BACI</name>
<dbReference type="AlphaFoldDB" id="A0A4Q0VUJ9"/>
<dbReference type="EMBL" id="QOUX01000026">
    <property type="protein sequence ID" value="RXJ02238.1"/>
    <property type="molecule type" value="Genomic_DNA"/>
</dbReference>
<dbReference type="OrthoDB" id="2454247at2"/>
<protein>
    <submittedName>
        <fullName evidence="1">DUF2922 domain-containing protein</fullName>
    </submittedName>
</protein>
<comment type="caution">
    <text evidence="1">The sequence shown here is derived from an EMBL/GenBank/DDBJ whole genome shotgun (WGS) entry which is preliminary data.</text>
</comment>
<organism evidence="1 2">
    <name type="scientific">Anaerobacillus alkaliphilus</name>
    <dbReference type="NCBI Taxonomy" id="1548597"/>
    <lineage>
        <taxon>Bacteria</taxon>
        <taxon>Bacillati</taxon>
        <taxon>Bacillota</taxon>
        <taxon>Bacilli</taxon>
        <taxon>Bacillales</taxon>
        <taxon>Bacillaceae</taxon>
        <taxon>Anaerobacillus</taxon>
    </lineage>
</organism>
<evidence type="ECO:0000313" key="1">
    <source>
        <dbReference type="EMBL" id="RXJ02238.1"/>
    </source>
</evidence>
<sequence>MSLDAPIEPVDAAKVSLVMDLVLAQGAFVSSAGFLVSKVGARVVERNVC</sequence>
<keyword evidence="2" id="KW-1185">Reference proteome</keyword>
<proteinExistence type="predicted"/>
<reference evidence="1 2" key="1">
    <citation type="journal article" date="2019" name="Int. J. Syst. Evol. Microbiol.">
        <title>Anaerobacillus alkaliphilus sp. nov., a novel alkaliphilic and moderately halophilic bacterium.</title>
        <authorList>
            <person name="Borsodi A.K."/>
            <person name="Aszalos J.M."/>
            <person name="Bihari P."/>
            <person name="Nagy I."/>
            <person name="Schumann P."/>
            <person name="Sproer C."/>
            <person name="Kovacs A.L."/>
            <person name="Boka K."/>
            <person name="Dobosy P."/>
            <person name="Ovari M."/>
            <person name="Szili-Kovacs T."/>
            <person name="Toth E."/>
        </authorList>
    </citation>
    <scope>NUCLEOTIDE SEQUENCE [LARGE SCALE GENOMIC DNA]</scope>
    <source>
        <strain evidence="1 2">B16-10</strain>
    </source>
</reference>
<gene>
    <name evidence="1" type="ORF">DS745_07565</name>
</gene>
<accession>A0A4Q0VUJ9</accession>
<dbReference type="Proteomes" id="UP000290649">
    <property type="component" value="Unassembled WGS sequence"/>
</dbReference>
<dbReference type="InterPro" id="IPR021321">
    <property type="entry name" value="DUF2922"/>
</dbReference>